<evidence type="ECO:0000313" key="2">
    <source>
        <dbReference type="EMBL" id="OBA26166.1"/>
    </source>
</evidence>
<name>A0A1B7TBP4_9ASCO</name>
<keyword evidence="3" id="KW-1185">Reference proteome</keyword>
<dbReference type="Gene3D" id="2.30.30.100">
    <property type="match status" value="1"/>
</dbReference>
<comment type="caution">
    <text evidence="2">The sequence shown here is derived from an EMBL/GenBank/DDBJ whole genome shotgun (WGS) entry which is preliminary data.</text>
</comment>
<feature type="compositionally biased region" description="Low complexity" evidence="1">
    <location>
        <begin position="1"/>
        <end position="14"/>
    </location>
</feature>
<dbReference type="Proteomes" id="UP000092321">
    <property type="component" value="Unassembled WGS sequence"/>
</dbReference>
<evidence type="ECO:0000256" key="1">
    <source>
        <dbReference type="SAM" id="MobiDB-lite"/>
    </source>
</evidence>
<protein>
    <recommendedName>
        <fullName evidence="4">LSM domain-containing protein</fullName>
    </recommendedName>
</protein>
<gene>
    <name evidence="2" type="ORF">HANVADRAFT_53333</name>
</gene>
<proteinExistence type="predicted"/>
<organism evidence="2 3">
    <name type="scientific">Hanseniaspora valbyensis NRRL Y-1626</name>
    <dbReference type="NCBI Taxonomy" id="766949"/>
    <lineage>
        <taxon>Eukaryota</taxon>
        <taxon>Fungi</taxon>
        <taxon>Dikarya</taxon>
        <taxon>Ascomycota</taxon>
        <taxon>Saccharomycotina</taxon>
        <taxon>Saccharomycetes</taxon>
        <taxon>Saccharomycodales</taxon>
        <taxon>Saccharomycodaceae</taxon>
        <taxon>Hanseniaspora</taxon>
    </lineage>
</organism>
<dbReference type="AlphaFoldDB" id="A0A1B7TBP4"/>
<evidence type="ECO:0008006" key="4">
    <source>
        <dbReference type="Google" id="ProtNLM"/>
    </source>
</evidence>
<accession>A0A1B7TBP4</accession>
<feature type="compositionally biased region" description="Low complexity" evidence="1">
    <location>
        <begin position="21"/>
        <end position="68"/>
    </location>
</feature>
<dbReference type="OrthoDB" id="3972630at2759"/>
<dbReference type="EMBL" id="LXPE01000022">
    <property type="protein sequence ID" value="OBA26166.1"/>
    <property type="molecule type" value="Genomic_DNA"/>
</dbReference>
<reference evidence="3" key="1">
    <citation type="journal article" date="2016" name="Proc. Natl. Acad. Sci. U.S.A.">
        <title>Comparative genomics of biotechnologically important yeasts.</title>
        <authorList>
            <person name="Riley R."/>
            <person name="Haridas S."/>
            <person name="Wolfe K.H."/>
            <person name="Lopes M.R."/>
            <person name="Hittinger C.T."/>
            <person name="Goeker M."/>
            <person name="Salamov A.A."/>
            <person name="Wisecaver J.H."/>
            <person name="Long T.M."/>
            <person name="Calvey C.H."/>
            <person name="Aerts A.L."/>
            <person name="Barry K.W."/>
            <person name="Choi C."/>
            <person name="Clum A."/>
            <person name="Coughlan A.Y."/>
            <person name="Deshpande S."/>
            <person name="Douglass A.P."/>
            <person name="Hanson S.J."/>
            <person name="Klenk H.-P."/>
            <person name="LaButti K.M."/>
            <person name="Lapidus A."/>
            <person name="Lindquist E.A."/>
            <person name="Lipzen A.M."/>
            <person name="Meier-Kolthoff J.P."/>
            <person name="Ohm R.A."/>
            <person name="Otillar R.P."/>
            <person name="Pangilinan J.L."/>
            <person name="Peng Y."/>
            <person name="Rokas A."/>
            <person name="Rosa C.A."/>
            <person name="Scheuner C."/>
            <person name="Sibirny A.A."/>
            <person name="Slot J.C."/>
            <person name="Stielow J.B."/>
            <person name="Sun H."/>
            <person name="Kurtzman C.P."/>
            <person name="Blackwell M."/>
            <person name="Grigoriev I.V."/>
            <person name="Jeffries T.W."/>
        </authorList>
    </citation>
    <scope>NUCLEOTIDE SEQUENCE [LARGE SCALE GENOMIC DNA]</scope>
    <source>
        <strain evidence="3">NRRL Y-1626</strain>
    </source>
</reference>
<feature type="region of interest" description="Disordered" evidence="1">
    <location>
        <begin position="1"/>
        <end position="68"/>
    </location>
</feature>
<sequence length="188" mass="22002">MSTNTNNNNNTTSTTGGGNTGKFNNRFNNSNNNNNNNRYNNKFNNNNNRYNNNRYNNNNNNNSKYNNYHHNNYHHHNQPQVQPLKIAKEQILELNNYINDTVEVYIGKNLKMKGKLLSYDLDNLDMVLDESVLYILKDLTILSDEEEAQLMKERETMENPFEDIYDDKIDYGISMIKGNMIISFNKAI</sequence>
<evidence type="ECO:0000313" key="3">
    <source>
        <dbReference type="Proteomes" id="UP000092321"/>
    </source>
</evidence>
<dbReference type="SUPFAM" id="SSF50182">
    <property type="entry name" value="Sm-like ribonucleoproteins"/>
    <property type="match status" value="1"/>
</dbReference>
<dbReference type="InterPro" id="IPR010920">
    <property type="entry name" value="LSM_dom_sf"/>
</dbReference>